<accession>A0ABN6YUZ7</accession>
<dbReference type="Proteomes" id="UP001305815">
    <property type="component" value="Chromosome"/>
</dbReference>
<evidence type="ECO:0000313" key="2">
    <source>
        <dbReference type="EMBL" id="BDZ76785.1"/>
    </source>
</evidence>
<organism evidence="2 3">
    <name type="scientific">Claveliimonas bilis</name>
    <dbReference type="NCBI Taxonomy" id="3028070"/>
    <lineage>
        <taxon>Bacteria</taxon>
        <taxon>Bacillati</taxon>
        <taxon>Bacillota</taxon>
        <taxon>Clostridia</taxon>
        <taxon>Lachnospirales</taxon>
        <taxon>Lachnospiraceae</taxon>
        <taxon>Claveliimonas</taxon>
    </lineage>
</organism>
<dbReference type="RefSeq" id="WP_230106803.1">
    <property type="nucleotide sequence ID" value="NZ_AP024845.1"/>
</dbReference>
<feature type="compositionally biased region" description="Basic and acidic residues" evidence="1">
    <location>
        <begin position="56"/>
        <end position="79"/>
    </location>
</feature>
<reference evidence="3" key="1">
    <citation type="journal article" date="2023" name="Int. J. Syst. Evol. Microbiol.">
        <title>Claveliimonas bilis gen. nov., sp. nov., deoxycholic acid-producing bacteria isolated from human faeces, and reclassification of Sellimonas monacensis Zenner et al. 2021 as Claveliimonas monacensis comb. nov.</title>
        <authorList>
            <person name="Hisatomi A."/>
            <person name="Kastawa N.W.E.P.G."/>
            <person name="Song I."/>
            <person name="Ohkuma M."/>
            <person name="Fukiya S."/>
            <person name="Sakamoto M."/>
        </authorList>
    </citation>
    <scope>NUCLEOTIDE SEQUENCE [LARGE SCALE GENOMIC DNA]</scope>
    <source>
        <strain evidence="3">12BBH14</strain>
    </source>
</reference>
<dbReference type="InterPro" id="IPR046313">
    <property type="entry name" value="DUF6465"/>
</dbReference>
<proteinExistence type="predicted"/>
<sequence length="151" mass="16655">MATKSTAKTKTAVKETKQVPVNVLADTVKKAETVDAKTKEAETKKDTVKKTSAAKETVKETVKKATEKKAPAKKEPAKKSAAKKEIKIKTYVQYMGRQVEEKDMIAAVKKAWTKENKKKVGDIKDIALYIKPEDGAVYYVVNGTDTGSVQY</sequence>
<feature type="compositionally biased region" description="Basic and acidic residues" evidence="1">
    <location>
        <begin position="35"/>
        <end position="49"/>
    </location>
</feature>
<keyword evidence="3" id="KW-1185">Reference proteome</keyword>
<dbReference type="EMBL" id="AP027742">
    <property type="protein sequence ID" value="BDZ76785.1"/>
    <property type="molecule type" value="Genomic_DNA"/>
</dbReference>
<evidence type="ECO:0000313" key="3">
    <source>
        <dbReference type="Proteomes" id="UP001305815"/>
    </source>
</evidence>
<name>A0ABN6YUZ7_9FIRM</name>
<feature type="region of interest" description="Disordered" evidence="1">
    <location>
        <begin position="35"/>
        <end position="79"/>
    </location>
</feature>
<gene>
    <name evidence="2" type="ORF">Lac1_09680</name>
</gene>
<evidence type="ECO:0000256" key="1">
    <source>
        <dbReference type="SAM" id="MobiDB-lite"/>
    </source>
</evidence>
<dbReference type="Pfam" id="PF20069">
    <property type="entry name" value="DUF6465"/>
    <property type="match status" value="1"/>
</dbReference>
<protein>
    <submittedName>
        <fullName evidence="2">Uncharacterized protein</fullName>
    </submittedName>
</protein>